<dbReference type="EMBL" id="FOTY01000006">
    <property type="protein sequence ID" value="SFL84023.1"/>
    <property type="molecule type" value="Genomic_DNA"/>
</dbReference>
<proteinExistence type="predicted"/>
<dbReference type="RefSeq" id="WP_090926335.1">
    <property type="nucleotide sequence ID" value="NZ_FOTY01000006.1"/>
</dbReference>
<evidence type="ECO:0000313" key="3">
    <source>
        <dbReference type="Proteomes" id="UP000199668"/>
    </source>
</evidence>
<dbReference type="Pfam" id="PF13683">
    <property type="entry name" value="rve_3"/>
    <property type="match status" value="1"/>
</dbReference>
<evidence type="ECO:0000259" key="1">
    <source>
        <dbReference type="Pfam" id="PF13683"/>
    </source>
</evidence>
<dbReference type="Gene3D" id="3.30.420.10">
    <property type="entry name" value="Ribonuclease H-like superfamily/Ribonuclease H"/>
    <property type="match status" value="1"/>
</dbReference>
<organism evidence="2 3">
    <name type="scientific">Salibacterium qingdaonense</name>
    <dbReference type="NCBI Taxonomy" id="266892"/>
    <lineage>
        <taxon>Bacteria</taxon>
        <taxon>Bacillati</taxon>
        <taxon>Bacillota</taxon>
        <taxon>Bacilli</taxon>
        <taxon>Bacillales</taxon>
        <taxon>Bacillaceae</taxon>
    </lineage>
</organism>
<dbReference type="InterPro" id="IPR001584">
    <property type="entry name" value="Integrase_cat-core"/>
</dbReference>
<dbReference type="Proteomes" id="UP000199668">
    <property type="component" value="Unassembled WGS sequence"/>
</dbReference>
<evidence type="ECO:0000313" key="2">
    <source>
        <dbReference type="EMBL" id="SFL84023.1"/>
    </source>
</evidence>
<dbReference type="OrthoDB" id="9781005at2"/>
<dbReference type="GO" id="GO:0015074">
    <property type="term" value="P:DNA integration"/>
    <property type="evidence" value="ECO:0007669"/>
    <property type="project" value="InterPro"/>
</dbReference>
<sequence length="114" mass="13451">MRSHSTEAFFATLGIQQYFSWSLTPNDNPQIEALFSTVENVPDYPGRFESFEEADHHFQRFFAWYNQEHYHTGLNMVQSVRVHAGERETVLDERYRVHEQTMAGHRARNVLSES</sequence>
<gene>
    <name evidence="2" type="ORF">SAMN04488054_10671</name>
</gene>
<dbReference type="InterPro" id="IPR036397">
    <property type="entry name" value="RNaseH_sf"/>
</dbReference>
<keyword evidence="3" id="KW-1185">Reference proteome</keyword>
<dbReference type="SUPFAM" id="SSF53098">
    <property type="entry name" value="Ribonuclease H-like"/>
    <property type="match status" value="1"/>
</dbReference>
<dbReference type="GO" id="GO:0003676">
    <property type="term" value="F:nucleic acid binding"/>
    <property type="evidence" value="ECO:0007669"/>
    <property type="project" value="InterPro"/>
</dbReference>
<feature type="domain" description="Integrase catalytic" evidence="1">
    <location>
        <begin position="14"/>
        <end position="76"/>
    </location>
</feature>
<protein>
    <submittedName>
        <fullName evidence="2">Integrase core domain-containing protein</fullName>
    </submittedName>
</protein>
<name>A0A1I4KZK9_9BACI</name>
<dbReference type="InterPro" id="IPR012337">
    <property type="entry name" value="RNaseH-like_sf"/>
</dbReference>
<accession>A0A1I4KZK9</accession>
<reference evidence="2 3" key="1">
    <citation type="submission" date="2016-10" db="EMBL/GenBank/DDBJ databases">
        <authorList>
            <person name="de Groot N.N."/>
        </authorList>
    </citation>
    <scope>NUCLEOTIDE SEQUENCE [LARGE SCALE GENOMIC DNA]</scope>
    <source>
        <strain evidence="2 3">CGMCC 1.6134</strain>
    </source>
</reference>
<dbReference type="AlphaFoldDB" id="A0A1I4KZK9"/>